<reference evidence="1 2" key="1">
    <citation type="submission" date="2019-10" db="EMBL/GenBank/DDBJ databases">
        <title>Genomic analysis of Raineyella sp. CBA3103.</title>
        <authorList>
            <person name="Roh S.W."/>
        </authorList>
    </citation>
    <scope>NUCLEOTIDE SEQUENCE [LARGE SCALE GENOMIC DNA]</scope>
    <source>
        <strain evidence="1 2">CBA3103</strain>
    </source>
</reference>
<proteinExistence type="predicted"/>
<protein>
    <submittedName>
        <fullName evidence="1">Uncharacterized protein</fullName>
    </submittedName>
</protein>
<dbReference type="EMBL" id="CP045725">
    <property type="protein sequence ID" value="QGF22946.1"/>
    <property type="molecule type" value="Genomic_DNA"/>
</dbReference>
<dbReference type="AlphaFoldDB" id="A0A5Q2FF82"/>
<dbReference type="RefSeq" id="WP_153571473.1">
    <property type="nucleotide sequence ID" value="NZ_CP045725.1"/>
</dbReference>
<keyword evidence="2" id="KW-1185">Reference proteome</keyword>
<organism evidence="1 2">
    <name type="scientific">Raineyella fluvialis</name>
    <dbReference type="NCBI Taxonomy" id="2662261"/>
    <lineage>
        <taxon>Bacteria</taxon>
        <taxon>Bacillati</taxon>
        <taxon>Actinomycetota</taxon>
        <taxon>Actinomycetes</taxon>
        <taxon>Propionibacteriales</taxon>
        <taxon>Propionibacteriaceae</taxon>
        <taxon>Raineyella</taxon>
    </lineage>
</organism>
<evidence type="ECO:0000313" key="1">
    <source>
        <dbReference type="EMBL" id="QGF22946.1"/>
    </source>
</evidence>
<dbReference type="KEGG" id="rain:Rai3103_03890"/>
<sequence>MNQIPWSVTLQGLTVVAERLDRVPQSMEDALNGVAIADAVARGLTGQSQR</sequence>
<gene>
    <name evidence="1" type="ORF">Rai3103_03890</name>
</gene>
<name>A0A5Q2FF82_9ACTN</name>
<accession>A0A5Q2FF82</accession>
<dbReference type="Proteomes" id="UP000386847">
    <property type="component" value="Chromosome"/>
</dbReference>
<evidence type="ECO:0000313" key="2">
    <source>
        <dbReference type="Proteomes" id="UP000386847"/>
    </source>
</evidence>